<dbReference type="Gene3D" id="1.10.287.770">
    <property type="entry name" value="YojJ-like"/>
    <property type="match status" value="1"/>
</dbReference>
<comment type="similarity">
    <text evidence="11">Belongs to the amiloride-sensitive sodium channel (TC 1.A.6) family.</text>
</comment>
<dbReference type="PRINTS" id="PR01078">
    <property type="entry name" value="AMINACHANNEL"/>
</dbReference>
<feature type="transmembrane region" description="Helical" evidence="13">
    <location>
        <begin position="125"/>
        <end position="142"/>
    </location>
</feature>
<keyword evidence="15" id="KW-1185">Reference proteome</keyword>
<evidence type="ECO:0000256" key="5">
    <source>
        <dbReference type="ARBA" id="ARBA00022989"/>
    </source>
</evidence>
<keyword evidence="5 13" id="KW-1133">Transmembrane helix</keyword>
<dbReference type="InterPro" id="IPR001873">
    <property type="entry name" value="ENaC"/>
</dbReference>
<dbReference type="AlphaFoldDB" id="A0AAV4B5W9"/>
<feature type="region of interest" description="Disordered" evidence="12">
    <location>
        <begin position="520"/>
        <end position="555"/>
    </location>
</feature>
<accession>A0AAV4B5W9</accession>
<evidence type="ECO:0000256" key="6">
    <source>
        <dbReference type="ARBA" id="ARBA00023053"/>
    </source>
</evidence>
<dbReference type="PANTHER" id="PTHR11690">
    <property type="entry name" value="AMILORIDE-SENSITIVE SODIUM CHANNEL-RELATED"/>
    <property type="match status" value="1"/>
</dbReference>
<dbReference type="GO" id="GO:0005886">
    <property type="term" value="C:plasma membrane"/>
    <property type="evidence" value="ECO:0007669"/>
    <property type="project" value="TreeGrafter"/>
</dbReference>
<evidence type="ECO:0000313" key="14">
    <source>
        <dbReference type="EMBL" id="GFO14492.1"/>
    </source>
</evidence>
<evidence type="ECO:0000256" key="12">
    <source>
        <dbReference type="SAM" id="MobiDB-lite"/>
    </source>
</evidence>
<evidence type="ECO:0000256" key="8">
    <source>
        <dbReference type="ARBA" id="ARBA00023136"/>
    </source>
</evidence>
<keyword evidence="9 11" id="KW-0739">Sodium transport</keyword>
<keyword evidence="2 11" id="KW-0813">Transport</keyword>
<evidence type="ECO:0000256" key="9">
    <source>
        <dbReference type="ARBA" id="ARBA00023201"/>
    </source>
</evidence>
<evidence type="ECO:0000256" key="13">
    <source>
        <dbReference type="SAM" id="Phobius"/>
    </source>
</evidence>
<comment type="subcellular location">
    <subcellularLocation>
        <location evidence="1">Membrane</location>
        <topology evidence="1">Multi-pass membrane protein</topology>
    </subcellularLocation>
</comment>
<evidence type="ECO:0000256" key="4">
    <source>
        <dbReference type="ARBA" id="ARBA00022692"/>
    </source>
</evidence>
<evidence type="ECO:0000256" key="1">
    <source>
        <dbReference type="ARBA" id="ARBA00004141"/>
    </source>
</evidence>
<dbReference type="Pfam" id="PF00858">
    <property type="entry name" value="ASC"/>
    <property type="match status" value="2"/>
</dbReference>
<protein>
    <submittedName>
        <fullName evidence="14">Acid-sensing ion channel 3</fullName>
    </submittedName>
</protein>
<keyword evidence="6" id="KW-0915">Sodium</keyword>
<proteinExistence type="inferred from homology"/>
<dbReference type="Proteomes" id="UP000735302">
    <property type="component" value="Unassembled WGS sequence"/>
</dbReference>
<evidence type="ECO:0000256" key="7">
    <source>
        <dbReference type="ARBA" id="ARBA00023065"/>
    </source>
</evidence>
<dbReference type="Gene3D" id="2.60.470.10">
    <property type="entry name" value="Acid-sensing ion channels like domains"/>
    <property type="match status" value="1"/>
</dbReference>
<evidence type="ECO:0000313" key="15">
    <source>
        <dbReference type="Proteomes" id="UP000735302"/>
    </source>
</evidence>
<name>A0AAV4B5W9_9GAST</name>
<reference evidence="14 15" key="1">
    <citation type="journal article" date="2021" name="Elife">
        <title>Chloroplast acquisition without the gene transfer in kleptoplastic sea slugs, Plakobranchus ocellatus.</title>
        <authorList>
            <person name="Maeda T."/>
            <person name="Takahashi S."/>
            <person name="Yoshida T."/>
            <person name="Shimamura S."/>
            <person name="Takaki Y."/>
            <person name="Nagai Y."/>
            <person name="Toyoda A."/>
            <person name="Suzuki Y."/>
            <person name="Arimoto A."/>
            <person name="Ishii H."/>
            <person name="Satoh N."/>
            <person name="Nishiyama T."/>
            <person name="Hasebe M."/>
            <person name="Maruyama T."/>
            <person name="Minagawa J."/>
            <person name="Obokata J."/>
            <person name="Shigenobu S."/>
        </authorList>
    </citation>
    <scope>NUCLEOTIDE SEQUENCE [LARGE SCALE GENOMIC DNA]</scope>
</reference>
<evidence type="ECO:0000256" key="11">
    <source>
        <dbReference type="RuleBase" id="RU000679"/>
    </source>
</evidence>
<keyword evidence="4 11" id="KW-0812">Transmembrane</keyword>
<dbReference type="GO" id="GO:0015280">
    <property type="term" value="F:ligand-gated sodium channel activity"/>
    <property type="evidence" value="ECO:0007669"/>
    <property type="project" value="TreeGrafter"/>
</dbReference>
<organism evidence="14 15">
    <name type="scientific">Plakobranchus ocellatus</name>
    <dbReference type="NCBI Taxonomy" id="259542"/>
    <lineage>
        <taxon>Eukaryota</taxon>
        <taxon>Metazoa</taxon>
        <taxon>Spiralia</taxon>
        <taxon>Lophotrochozoa</taxon>
        <taxon>Mollusca</taxon>
        <taxon>Gastropoda</taxon>
        <taxon>Heterobranchia</taxon>
        <taxon>Euthyneura</taxon>
        <taxon>Panpulmonata</taxon>
        <taxon>Sacoglossa</taxon>
        <taxon>Placobranchoidea</taxon>
        <taxon>Plakobranchidae</taxon>
        <taxon>Plakobranchus</taxon>
    </lineage>
</organism>
<keyword evidence="3 11" id="KW-0894">Sodium channel</keyword>
<evidence type="ECO:0000256" key="3">
    <source>
        <dbReference type="ARBA" id="ARBA00022461"/>
    </source>
</evidence>
<evidence type="ECO:0000256" key="10">
    <source>
        <dbReference type="ARBA" id="ARBA00023303"/>
    </source>
</evidence>
<gene>
    <name evidence="14" type="ORF">PoB_004099700</name>
</gene>
<comment type="caution">
    <text evidence="14">The sequence shown here is derived from an EMBL/GenBank/DDBJ whole genome shotgun (WGS) entry which is preliminary data.</text>
</comment>
<sequence>MADRSRRRKMVFWGNSSFGTERSKGPVNQDHSELSYAGQKLLPDYGTLLQPKAEPEQAMLALTHEVSCQTEQKFLEPAPGDENCDASSSLSSDINDIVYSFRSVTTIHGVQHAAAARNRSFRRRLWAVLVTMMAIFLSWFLAQQLTALSEHQISTTTTFDLKESMEFPAVTICNLNQYNKNRVPNDTTHVKHFADKTLGVFYDLLWVMWSPVLRLIWYSPIGFPQYQIRAVIFYMSEYSRIARELDPHIQEPDLTSLQDVTGERLLQVATDAAPTMEEFLLQCRWKGVGYKCSELFHATQTPQGRCYTFDMLLKHHLMTARVGEWAGLEVMLNIQQEDSYYSEELQAGIKVRVGGASAWAWSRWCSPSGCPAKEIKVVVHRSGHNPFPKRYGWHIRPGVFASVALTQHNMGIGPIWVFTCGERATFLRLNVSRLHTDLTDRVDPTLTSKEQGRLRQITLEGTVGGQMGIFLGCSILSIIELIEMGLLISIRCTYEIYSALFKSTQGKIAPLAKRESVVSSLTKKPSDAGITVSRPPQDVKTGLSRSSGKTVDDNP</sequence>
<keyword evidence="7 11" id="KW-0406">Ion transport</keyword>
<dbReference type="EMBL" id="BLXT01004566">
    <property type="protein sequence ID" value="GFO14492.1"/>
    <property type="molecule type" value="Genomic_DNA"/>
</dbReference>
<keyword evidence="10 11" id="KW-0407">Ion channel</keyword>
<keyword evidence="8 13" id="KW-0472">Membrane</keyword>
<evidence type="ECO:0000256" key="2">
    <source>
        <dbReference type="ARBA" id="ARBA00022448"/>
    </source>
</evidence>